<evidence type="ECO:0000313" key="2">
    <source>
        <dbReference type="Proteomes" id="UP000765509"/>
    </source>
</evidence>
<gene>
    <name evidence="1" type="ORF">O181_093801</name>
</gene>
<organism evidence="1 2">
    <name type="scientific">Austropuccinia psidii MF-1</name>
    <dbReference type="NCBI Taxonomy" id="1389203"/>
    <lineage>
        <taxon>Eukaryota</taxon>
        <taxon>Fungi</taxon>
        <taxon>Dikarya</taxon>
        <taxon>Basidiomycota</taxon>
        <taxon>Pucciniomycotina</taxon>
        <taxon>Pucciniomycetes</taxon>
        <taxon>Pucciniales</taxon>
        <taxon>Sphaerophragmiaceae</taxon>
        <taxon>Austropuccinia</taxon>
    </lineage>
</organism>
<dbReference type="AlphaFoldDB" id="A0A9Q3J271"/>
<accession>A0A9Q3J271</accession>
<sequence>MSLKAKAHINTIGKVQVITPHGAKQHFGMLIFVNEMTSTPLPDHLTPFQCLLSHMSLLPRPLLCLCSHTALKIWLCGFPTPAAHHANSPASPSRHSSNATLTHPYAHIVPSIYASNAALTPPYTSSHPLPSLCSHSALKICLKCHPHPSLHFLPPA</sequence>
<proteinExistence type="predicted"/>
<keyword evidence="2" id="KW-1185">Reference proteome</keyword>
<evidence type="ECO:0000313" key="1">
    <source>
        <dbReference type="EMBL" id="MBW0554086.1"/>
    </source>
</evidence>
<dbReference type="EMBL" id="AVOT02060655">
    <property type="protein sequence ID" value="MBW0554086.1"/>
    <property type="molecule type" value="Genomic_DNA"/>
</dbReference>
<protein>
    <submittedName>
        <fullName evidence="1">Uncharacterized protein</fullName>
    </submittedName>
</protein>
<comment type="caution">
    <text evidence="1">The sequence shown here is derived from an EMBL/GenBank/DDBJ whole genome shotgun (WGS) entry which is preliminary data.</text>
</comment>
<reference evidence="1" key="1">
    <citation type="submission" date="2021-03" db="EMBL/GenBank/DDBJ databases">
        <title>Draft genome sequence of rust myrtle Austropuccinia psidii MF-1, a brazilian biotype.</title>
        <authorList>
            <person name="Quecine M.C."/>
            <person name="Pachon D.M.R."/>
            <person name="Bonatelli M.L."/>
            <person name="Correr F.H."/>
            <person name="Franceschini L.M."/>
            <person name="Leite T.F."/>
            <person name="Margarido G.R.A."/>
            <person name="Almeida C.A."/>
            <person name="Ferrarezi J.A."/>
            <person name="Labate C.A."/>
        </authorList>
    </citation>
    <scope>NUCLEOTIDE SEQUENCE</scope>
    <source>
        <strain evidence="1">MF-1</strain>
    </source>
</reference>
<dbReference type="Proteomes" id="UP000765509">
    <property type="component" value="Unassembled WGS sequence"/>
</dbReference>
<name>A0A9Q3J271_9BASI</name>